<comment type="caution">
    <text evidence="1">The sequence shown here is derived from an EMBL/GenBank/DDBJ whole genome shotgun (WGS) entry which is preliminary data.</text>
</comment>
<dbReference type="PANTHER" id="PTHR33095:SF114">
    <property type="entry name" value="DUF1645 FAMILY PROTEIN"/>
    <property type="match status" value="1"/>
</dbReference>
<protein>
    <submittedName>
        <fullName evidence="1">Uncharacterized protein</fullName>
    </submittedName>
</protein>
<evidence type="ECO:0000313" key="1">
    <source>
        <dbReference type="EMBL" id="KAL3644518.1"/>
    </source>
</evidence>
<sequence>MQTIVEEKLVLDFHSQLKLEDNLHDDDLRLDDDDVMENEEDEFSFNCGELSTSSIAAEDVFINGQMKPVFPLFNRVLSFSGEDLFSLQENLPTKPPVKNIFVETNVQATTSSGSGGDEIVGPYCEWSSRKTVEASSDQVCKKSNSTGFSKIFRIRERVGRSNSDGKDAFVFLNNGGGHAAAPAEEKAVKIKKSSKTTSLSAHEVYLRSKAQSDERLRRSYLPYRPDLVGFFTNVNVGLTKNVHPF</sequence>
<evidence type="ECO:0000313" key="2">
    <source>
        <dbReference type="Proteomes" id="UP001632038"/>
    </source>
</evidence>
<dbReference type="EMBL" id="JAVIJP010000013">
    <property type="protein sequence ID" value="KAL3644518.1"/>
    <property type="molecule type" value="Genomic_DNA"/>
</dbReference>
<name>A0ABD3DQE6_9LAMI</name>
<dbReference type="PANTHER" id="PTHR33095">
    <property type="entry name" value="OS07G0619500 PROTEIN"/>
    <property type="match status" value="1"/>
</dbReference>
<dbReference type="Proteomes" id="UP001632038">
    <property type="component" value="Unassembled WGS sequence"/>
</dbReference>
<gene>
    <name evidence="1" type="ORF">CASFOL_009698</name>
</gene>
<dbReference type="InterPro" id="IPR012442">
    <property type="entry name" value="DUF1645_plant"/>
</dbReference>
<keyword evidence="2" id="KW-1185">Reference proteome</keyword>
<accession>A0ABD3DQE6</accession>
<organism evidence="1 2">
    <name type="scientific">Castilleja foliolosa</name>
    <dbReference type="NCBI Taxonomy" id="1961234"/>
    <lineage>
        <taxon>Eukaryota</taxon>
        <taxon>Viridiplantae</taxon>
        <taxon>Streptophyta</taxon>
        <taxon>Embryophyta</taxon>
        <taxon>Tracheophyta</taxon>
        <taxon>Spermatophyta</taxon>
        <taxon>Magnoliopsida</taxon>
        <taxon>eudicotyledons</taxon>
        <taxon>Gunneridae</taxon>
        <taxon>Pentapetalae</taxon>
        <taxon>asterids</taxon>
        <taxon>lamiids</taxon>
        <taxon>Lamiales</taxon>
        <taxon>Orobanchaceae</taxon>
        <taxon>Pedicularideae</taxon>
        <taxon>Castillejinae</taxon>
        <taxon>Castilleja</taxon>
    </lineage>
</organism>
<dbReference type="Pfam" id="PF07816">
    <property type="entry name" value="DUF1645"/>
    <property type="match status" value="1"/>
</dbReference>
<proteinExistence type="predicted"/>
<dbReference type="AlphaFoldDB" id="A0ABD3DQE6"/>
<reference evidence="2" key="1">
    <citation type="journal article" date="2024" name="IScience">
        <title>Strigolactones Initiate the Formation of Haustorium-like Structures in Castilleja.</title>
        <authorList>
            <person name="Buerger M."/>
            <person name="Peterson D."/>
            <person name="Chory J."/>
        </authorList>
    </citation>
    <scope>NUCLEOTIDE SEQUENCE [LARGE SCALE GENOMIC DNA]</scope>
</reference>